<protein>
    <recommendedName>
        <fullName evidence="3">DUF397 domain-containing protein</fullName>
    </recommendedName>
</protein>
<gene>
    <name evidence="1" type="ORF">ACH4OY_29310</name>
</gene>
<evidence type="ECO:0000313" key="2">
    <source>
        <dbReference type="Proteomes" id="UP001611075"/>
    </source>
</evidence>
<organism evidence="1 2">
    <name type="scientific">Micromonospora rubida</name>
    <dbReference type="NCBI Taxonomy" id="2697657"/>
    <lineage>
        <taxon>Bacteria</taxon>
        <taxon>Bacillati</taxon>
        <taxon>Actinomycetota</taxon>
        <taxon>Actinomycetes</taxon>
        <taxon>Micromonosporales</taxon>
        <taxon>Micromonosporaceae</taxon>
        <taxon>Micromonospora</taxon>
    </lineage>
</organism>
<reference evidence="1 2" key="1">
    <citation type="submission" date="2024-10" db="EMBL/GenBank/DDBJ databases">
        <title>The Natural Products Discovery Center: Release of the First 8490 Sequenced Strains for Exploring Actinobacteria Biosynthetic Diversity.</title>
        <authorList>
            <person name="Kalkreuter E."/>
            <person name="Kautsar S.A."/>
            <person name="Yang D."/>
            <person name="Bader C.D."/>
            <person name="Teijaro C.N."/>
            <person name="Fluegel L."/>
            <person name="Davis C.M."/>
            <person name="Simpson J.R."/>
            <person name="Lauterbach L."/>
            <person name="Steele A.D."/>
            <person name="Gui C."/>
            <person name="Meng S."/>
            <person name="Li G."/>
            <person name="Viehrig K."/>
            <person name="Ye F."/>
            <person name="Su P."/>
            <person name="Kiefer A.F."/>
            <person name="Nichols A."/>
            <person name="Cepeda A.J."/>
            <person name="Yan W."/>
            <person name="Fan B."/>
            <person name="Jiang Y."/>
            <person name="Adhikari A."/>
            <person name="Zheng C.-J."/>
            <person name="Schuster L."/>
            <person name="Cowan T.M."/>
            <person name="Smanski M.J."/>
            <person name="Chevrette M.G."/>
            <person name="De Carvalho L.P.S."/>
            <person name="Shen B."/>
        </authorList>
    </citation>
    <scope>NUCLEOTIDE SEQUENCE [LARGE SCALE GENOMIC DNA]</scope>
    <source>
        <strain evidence="1 2">NPDC021253</strain>
    </source>
</reference>
<accession>A0ABW7SSS1</accession>
<dbReference type="EMBL" id="JBIRPU010000033">
    <property type="protein sequence ID" value="MFI0796753.1"/>
    <property type="molecule type" value="Genomic_DNA"/>
</dbReference>
<dbReference type="RefSeq" id="WP_396685164.1">
    <property type="nucleotide sequence ID" value="NZ_JBIRPU010000033.1"/>
</dbReference>
<evidence type="ECO:0008006" key="3">
    <source>
        <dbReference type="Google" id="ProtNLM"/>
    </source>
</evidence>
<proteinExistence type="predicted"/>
<keyword evidence="2" id="KW-1185">Reference proteome</keyword>
<evidence type="ECO:0000313" key="1">
    <source>
        <dbReference type="EMBL" id="MFI0796753.1"/>
    </source>
</evidence>
<comment type="caution">
    <text evidence="1">The sequence shown here is derived from an EMBL/GenBank/DDBJ whole genome shotgun (WGS) entry which is preliminary data.</text>
</comment>
<name>A0ABW7SSS1_9ACTN</name>
<dbReference type="Proteomes" id="UP001611075">
    <property type="component" value="Unassembled WGS sequence"/>
</dbReference>
<sequence>MTDEQTTAAAFLAAELRPARMRRGWGMDPRVPVLTVDPASWPAFVVASPR</sequence>